<keyword evidence="3" id="KW-1185">Reference proteome</keyword>
<feature type="chain" id="PRO_5040232786" description="ATP synthase F0 subunit 8" evidence="1">
    <location>
        <begin position="22"/>
        <end position="44"/>
    </location>
</feature>
<evidence type="ECO:0000313" key="2">
    <source>
        <dbReference type="EMBL" id="CAH1967269.1"/>
    </source>
</evidence>
<organism evidence="2 3">
    <name type="scientific">Acanthoscelides obtectus</name>
    <name type="common">Bean weevil</name>
    <name type="synonym">Bruchus obtectus</name>
    <dbReference type="NCBI Taxonomy" id="200917"/>
    <lineage>
        <taxon>Eukaryota</taxon>
        <taxon>Metazoa</taxon>
        <taxon>Ecdysozoa</taxon>
        <taxon>Arthropoda</taxon>
        <taxon>Hexapoda</taxon>
        <taxon>Insecta</taxon>
        <taxon>Pterygota</taxon>
        <taxon>Neoptera</taxon>
        <taxon>Endopterygota</taxon>
        <taxon>Coleoptera</taxon>
        <taxon>Polyphaga</taxon>
        <taxon>Cucujiformia</taxon>
        <taxon>Chrysomeloidea</taxon>
        <taxon>Chrysomelidae</taxon>
        <taxon>Bruchinae</taxon>
        <taxon>Bruchini</taxon>
        <taxon>Acanthoscelides</taxon>
    </lineage>
</organism>
<keyword evidence="1" id="KW-0732">Signal</keyword>
<proteinExistence type="predicted"/>
<protein>
    <recommendedName>
        <fullName evidence="4">ATP synthase F0 subunit 8</fullName>
    </recommendedName>
</protein>
<evidence type="ECO:0000256" key="1">
    <source>
        <dbReference type="SAM" id="SignalP"/>
    </source>
</evidence>
<feature type="signal peptide" evidence="1">
    <location>
        <begin position="1"/>
        <end position="21"/>
    </location>
</feature>
<dbReference type="AlphaFoldDB" id="A0A9P0K6B4"/>
<gene>
    <name evidence="2" type="ORF">ACAOBT_LOCUS7300</name>
</gene>
<reference evidence="2" key="1">
    <citation type="submission" date="2022-03" db="EMBL/GenBank/DDBJ databases">
        <authorList>
            <person name="Sayadi A."/>
        </authorList>
    </citation>
    <scope>NUCLEOTIDE SEQUENCE</scope>
</reference>
<dbReference type="Proteomes" id="UP001152888">
    <property type="component" value="Unassembled WGS sequence"/>
</dbReference>
<name>A0A9P0K6B4_ACAOB</name>
<evidence type="ECO:0008006" key="4">
    <source>
        <dbReference type="Google" id="ProtNLM"/>
    </source>
</evidence>
<evidence type="ECO:0000313" key="3">
    <source>
        <dbReference type="Proteomes" id="UP001152888"/>
    </source>
</evidence>
<comment type="caution">
    <text evidence="2">The sequence shown here is derived from an EMBL/GenBank/DDBJ whole genome shotgun (WGS) entry which is preliminary data.</text>
</comment>
<sequence>MLVVFFCFSIQLLWQVAHKKALITLQQPVLKKKQSPKKHLEVLD</sequence>
<dbReference type="EMBL" id="CAKOFQ010006743">
    <property type="protein sequence ID" value="CAH1967269.1"/>
    <property type="molecule type" value="Genomic_DNA"/>
</dbReference>
<accession>A0A9P0K6B4</accession>